<sequence>MELYSLLSASRARKLEVKESTQGAEISLYHQDEKIPYYKNDIQQMLVYSTGRPWHNHQLQLTSVAIHSNEEQITIVANAMQLRVTCTLLFNSHDLLETIIEWENVTSTILNDVVVGVEWQLPIDGQEQITIPHVIYNNNPSADPDRLVPRLGVGTGQGLLCEEHRLPIPCVNMEWPVAAVGQRYFTLYSIPDYVECEDGTIHYGSIGAYKDNTSLTIATMSGALMFNGEKDIVYVSKSQIAPYDQGYLNFESGFTLKKHYVVDWGMVAQPGRAFVEVVHQAEKIFNVPTATPLTLDEMIRLKTAAMDDRWREAGAAAGYVKFNDRNSFGFPSKKHELHFMYGWTGQALKMAWCDAHLGFSEQQLERIDRCEKAVNFYVNHSTSPVKGLRHSVYLLKSGQWDSFNWMQEKVISSRAFGETISDLADIILLYRNYGREVPASWVSAVEEAAQFLLLATTKDNIFPAAFRHDGSSVDPASITAAGIPCQIALAKAYQVTNQELYLEKAHHILESYYRLHALTFERPFARSTLDARCEDKEAGMFFFLAAYEMFVLTKEERYQQWAEVAAEWQLTFVYVWNPVYDAGTSFAEANFLAAGWPGVSVQNHHLDVFFPTYEVWQLGKWTGNERFVKLAEKIFAAMGQGICTTPGEWGFTVVGEQAEGFFQSNFQGRGRSNTWNPSWIISEVLHHGLRIRAASVVKI</sequence>
<dbReference type="InterPro" id="IPR008928">
    <property type="entry name" value="6-hairpin_glycosidase_sf"/>
</dbReference>
<dbReference type="EMBL" id="JBHUHO010000011">
    <property type="protein sequence ID" value="MFD2114979.1"/>
    <property type="molecule type" value="Genomic_DNA"/>
</dbReference>
<protein>
    <submittedName>
        <fullName evidence="1">Uncharacterized protein</fullName>
    </submittedName>
</protein>
<evidence type="ECO:0000313" key="2">
    <source>
        <dbReference type="Proteomes" id="UP001597362"/>
    </source>
</evidence>
<proteinExistence type="predicted"/>
<gene>
    <name evidence="1" type="ORF">ACFSJH_04415</name>
</gene>
<reference evidence="2" key="1">
    <citation type="journal article" date="2019" name="Int. J. Syst. Evol. Microbiol.">
        <title>The Global Catalogue of Microorganisms (GCM) 10K type strain sequencing project: providing services to taxonomists for standard genome sequencing and annotation.</title>
        <authorList>
            <consortium name="The Broad Institute Genomics Platform"/>
            <consortium name="The Broad Institute Genome Sequencing Center for Infectious Disease"/>
            <person name="Wu L."/>
            <person name="Ma J."/>
        </authorList>
    </citation>
    <scope>NUCLEOTIDE SEQUENCE [LARGE SCALE GENOMIC DNA]</scope>
    <source>
        <strain evidence="2">GH52</strain>
    </source>
</reference>
<evidence type="ECO:0000313" key="1">
    <source>
        <dbReference type="EMBL" id="MFD2114979.1"/>
    </source>
</evidence>
<name>A0ABW4YHV7_9BACL</name>
<dbReference type="Proteomes" id="UP001597362">
    <property type="component" value="Unassembled WGS sequence"/>
</dbReference>
<keyword evidence="2" id="KW-1185">Reference proteome</keyword>
<comment type="caution">
    <text evidence="1">The sequence shown here is derived from an EMBL/GenBank/DDBJ whole genome shotgun (WGS) entry which is preliminary data.</text>
</comment>
<dbReference type="SUPFAM" id="SSF48208">
    <property type="entry name" value="Six-hairpin glycosidases"/>
    <property type="match status" value="1"/>
</dbReference>
<organism evidence="1 2">
    <name type="scientific">Paenibacillus yanchengensis</name>
    <dbReference type="NCBI Taxonomy" id="2035833"/>
    <lineage>
        <taxon>Bacteria</taxon>
        <taxon>Bacillati</taxon>
        <taxon>Bacillota</taxon>
        <taxon>Bacilli</taxon>
        <taxon>Bacillales</taxon>
        <taxon>Paenibacillaceae</taxon>
        <taxon>Paenibacillus</taxon>
    </lineage>
</organism>
<dbReference type="RefSeq" id="WP_377770006.1">
    <property type="nucleotide sequence ID" value="NZ_JBHUHO010000011.1"/>
</dbReference>
<accession>A0ABW4YHV7</accession>